<dbReference type="AlphaFoldDB" id="A0A0D6MBJ2"/>
<dbReference type="SMART" id="SM00233">
    <property type="entry name" value="PH"/>
    <property type="match status" value="1"/>
</dbReference>
<dbReference type="GO" id="GO:0035025">
    <property type="term" value="P:positive regulation of Rho protein signal transduction"/>
    <property type="evidence" value="ECO:0007669"/>
    <property type="project" value="TreeGrafter"/>
</dbReference>
<dbReference type="EMBL" id="KE124780">
    <property type="protein sequence ID" value="EPB80401.1"/>
    <property type="molecule type" value="Genomic_DNA"/>
</dbReference>
<dbReference type="SUPFAM" id="SSF50729">
    <property type="entry name" value="PH domain-like"/>
    <property type="match status" value="1"/>
</dbReference>
<dbReference type="PROSITE" id="PS50010">
    <property type="entry name" value="DH_2"/>
    <property type="match status" value="1"/>
</dbReference>
<dbReference type="PANTHER" id="PTHR46006:SF6">
    <property type="entry name" value="INTERSECTIN-2 ISOFORM X1"/>
    <property type="match status" value="1"/>
</dbReference>
<protein>
    <submittedName>
        <fullName evidence="4">RhoGEF domain protein</fullName>
    </submittedName>
</protein>
<comment type="subcellular location">
    <subcellularLocation>
        <location evidence="1">Cytoplasm</location>
    </subcellularLocation>
</comment>
<organism evidence="4 5">
    <name type="scientific">Ancylostoma ceylanicum</name>
    <dbReference type="NCBI Taxonomy" id="53326"/>
    <lineage>
        <taxon>Eukaryota</taxon>
        <taxon>Metazoa</taxon>
        <taxon>Ecdysozoa</taxon>
        <taxon>Nematoda</taxon>
        <taxon>Chromadorea</taxon>
        <taxon>Rhabditida</taxon>
        <taxon>Rhabditina</taxon>
        <taxon>Rhabditomorpha</taxon>
        <taxon>Strongyloidea</taxon>
        <taxon>Ancylostomatidae</taxon>
        <taxon>Ancylostomatinae</taxon>
        <taxon>Ancylostoma</taxon>
    </lineage>
</organism>
<dbReference type="InterPro" id="IPR000219">
    <property type="entry name" value="DH_dom"/>
</dbReference>
<dbReference type="PANTHER" id="PTHR46006">
    <property type="entry name" value="RHO GUANINE NUCLEOTIDE EXCHANGE FACTOR AT 64C, ISOFORM A"/>
    <property type="match status" value="1"/>
</dbReference>
<dbReference type="GO" id="GO:0005737">
    <property type="term" value="C:cytoplasm"/>
    <property type="evidence" value="ECO:0007669"/>
    <property type="project" value="UniProtKB-SubCell"/>
</dbReference>
<evidence type="ECO:0000313" key="5">
    <source>
        <dbReference type="Proteomes" id="UP000054495"/>
    </source>
</evidence>
<dbReference type="InterPro" id="IPR001849">
    <property type="entry name" value="PH_domain"/>
</dbReference>
<sequence length="505" mass="57435">MFFRKEPPAQQPTVSIVRSVESLYEVPPTEEELMADDAYYAIPPGPSSPSQLYDVPPVVEENSVQFNKLAEELLSTEERYLGDLLLAKKLFHDNLIKLPYRNEVETIFRHWDQLIEVSRRVYLRLKNCDSPGQVFISEIDSLSVFVAFCSHQQVALDTLNQLITHPDAQQLYARCTASIAARGMSLNTFLLMPLGRVTRYPLLIEKILKECDPHGDLHQDLDTALQLLRALVSEVNRAVTEEENIFLLCWAQSHIKCPPSLKLEFTSHTRLLGLRSFLHSGVLYKQRSGRLLVALLFNDFLMLTTPDEHLPEPNSFKISKTTEKHFTLYKQPMLLSNLKVLPSNDESTLNLKYGAETICFRCTSGNARRLWTTQLEQAIDLYAITVAEQEHGKKSTTNGKVIGRLLVEVMNTQNIHTKILESTPHVLRVSLGKANETFDVDLSKKSDLHLSTQFPFDSTSLHFTVALLHKNLYSPDVPLLDIRDKTKPVETVTVKFVVQMFDANM</sequence>
<evidence type="ECO:0000313" key="4">
    <source>
        <dbReference type="EMBL" id="EPB80401.1"/>
    </source>
</evidence>
<gene>
    <name evidence="4" type="ORF">ANCCEY_00498</name>
</gene>
<evidence type="ECO:0000256" key="1">
    <source>
        <dbReference type="ARBA" id="ARBA00004496"/>
    </source>
</evidence>
<dbReference type="Gene3D" id="1.20.900.10">
    <property type="entry name" value="Dbl homology (DH) domain"/>
    <property type="match status" value="1"/>
</dbReference>
<keyword evidence="5" id="KW-1185">Reference proteome</keyword>
<dbReference type="Pfam" id="PF00621">
    <property type="entry name" value="RhoGEF"/>
    <property type="match status" value="1"/>
</dbReference>
<dbReference type="Gene3D" id="2.30.29.30">
    <property type="entry name" value="Pleckstrin-homology domain (PH domain)/Phosphotyrosine-binding domain (PTB)"/>
    <property type="match status" value="1"/>
</dbReference>
<accession>A0A0D6MBJ2</accession>
<dbReference type="SUPFAM" id="SSF48065">
    <property type="entry name" value="DBL homology domain (DH-domain)"/>
    <property type="match status" value="1"/>
</dbReference>
<feature type="domain" description="DH" evidence="3">
    <location>
        <begin position="65"/>
        <end position="238"/>
    </location>
</feature>
<reference evidence="4 5" key="1">
    <citation type="submission" date="2013-05" db="EMBL/GenBank/DDBJ databases">
        <title>Draft genome of the parasitic nematode Anyclostoma ceylanicum.</title>
        <authorList>
            <person name="Mitreva M."/>
        </authorList>
    </citation>
    <scope>NUCLEOTIDE SEQUENCE [LARGE SCALE GENOMIC DNA]</scope>
</reference>
<dbReference type="InterPro" id="IPR035899">
    <property type="entry name" value="DBL_dom_sf"/>
</dbReference>
<name>A0A0D6MBJ2_9BILA</name>
<keyword evidence="2" id="KW-0963">Cytoplasm</keyword>
<evidence type="ECO:0000256" key="2">
    <source>
        <dbReference type="ARBA" id="ARBA00022490"/>
    </source>
</evidence>
<proteinExistence type="predicted"/>
<dbReference type="InterPro" id="IPR051480">
    <property type="entry name" value="Endocytic_GEF_Adapter"/>
</dbReference>
<dbReference type="InterPro" id="IPR011993">
    <property type="entry name" value="PH-like_dom_sf"/>
</dbReference>
<dbReference type="Proteomes" id="UP000054495">
    <property type="component" value="Unassembled WGS sequence"/>
</dbReference>
<dbReference type="SMART" id="SM00325">
    <property type="entry name" value="RhoGEF"/>
    <property type="match status" value="1"/>
</dbReference>
<evidence type="ECO:0000259" key="3">
    <source>
        <dbReference type="PROSITE" id="PS50010"/>
    </source>
</evidence>
<dbReference type="GO" id="GO:0005085">
    <property type="term" value="F:guanyl-nucleotide exchange factor activity"/>
    <property type="evidence" value="ECO:0007669"/>
    <property type="project" value="InterPro"/>
</dbReference>
<dbReference type="Pfam" id="PF16652">
    <property type="entry name" value="PH_13"/>
    <property type="match status" value="1"/>
</dbReference>